<dbReference type="InterPro" id="IPR036388">
    <property type="entry name" value="WH-like_DNA-bd_sf"/>
</dbReference>
<feature type="domain" description="PAS" evidence="5">
    <location>
        <begin position="39"/>
        <end position="64"/>
    </location>
</feature>
<accession>A0ABM7Q862</accession>
<sequence>MATTPSIADEQGLAFERALIASIHLSPIATILTDPRLPDNAIIAVNRAFCALTGYEAHEVIGRNCRFLAGDAGESPGRMALRQAVAEARPVLVEVRNVKKDGTPFRNAVMIAPVLLPNGDVGYFLGSQMDVGSARVPAQTADDATRKVRALTRRQRDVLLGMLAGKLNKQIGADLGIDEKTVKMHRAALLKRLGVRTTADAIRLGIEAGMFGLP</sequence>
<dbReference type="SUPFAM" id="SSF55785">
    <property type="entry name" value="PYP-like sensor domain (PAS domain)"/>
    <property type="match status" value="1"/>
</dbReference>
<protein>
    <recommendedName>
        <fullName evidence="8">PAS domain-containing protein</fullName>
    </recommendedName>
</protein>
<dbReference type="PROSITE" id="PS50043">
    <property type="entry name" value="HTH_LUXR_2"/>
    <property type="match status" value="1"/>
</dbReference>
<dbReference type="PROSITE" id="PS50112">
    <property type="entry name" value="PAS"/>
    <property type="match status" value="1"/>
</dbReference>
<dbReference type="Proteomes" id="UP000681317">
    <property type="component" value="Chromosome"/>
</dbReference>
<dbReference type="SUPFAM" id="SSF46894">
    <property type="entry name" value="C-terminal effector domain of the bipartite response regulators"/>
    <property type="match status" value="1"/>
</dbReference>
<keyword evidence="7" id="KW-1185">Reference proteome</keyword>
<evidence type="ECO:0000256" key="3">
    <source>
        <dbReference type="ARBA" id="ARBA00022991"/>
    </source>
</evidence>
<gene>
    <name evidence="6" type="ORF">LYSCAS_26590</name>
</gene>
<evidence type="ECO:0000313" key="7">
    <source>
        <dbReference type="Proteomes" id="UP000681317"/>
    </source>
</evidence>
<dbReference type="InterPro" id="IPR016032">
    <property type="entry name" value="Sig_transdc_resp-reg_C-effctor"/>
</dbReference>
<dbReference type="Gene3D" id="3.30.450.20">
    <property type="entry name" value="PAS domain"/>
    <property type="match status" value="1"/>
</dbReference>
<feature type="domain" description="HTH luxR-type" evidence="4">
    <location>
        <begin position="144"/>
        <end position="209"/>
    </location>
</feature>
<organism evidence="6 7">
    <name type="scientific">Noviluteimonas caseinilytica</name>
    <dbReference type="NCBI Taxonomy" id="2675101"/>
    <lineage>
        <taxon>Bacteria</taxon>
        <taxon>Pseudomonadati</taxon>
        <taxon>Pseudomonadota</taxon>
        <taxon>Gammaproteobacteria</taxon>
        <taxon>Lysobacterales</taxon>
        <taxon>Lysobacteraceae</taxon>
        <taxon>Noviluteimonas</taxon>
    </lineage>
</organism>
<dbReference type="NCBIfam" id="TIGR00229">
    <property type="entry name" value="sensory_box"/>
    <property type="match status" value="1"/>
</dbReference>
<dbReference type="Pfam" id="PF00196">
    <property type="entry name" value="GerE"/>
    <property type="match status" value="1"/>
</dbReference>
<evidence type="ECO:0000256" key="2">
    <source>
        <dbReference type="ARBA" id="ARBA00022643"/>
    </source>
</evidence>
<dbReference type="RefSeq" id="WP_213434551.1">
    <property type="nucleotide sequence ID" value="NZ_AP024545.1"/>
</dbReference>
<dbReference type="SMART" id="SM00421">
    <property type="entry name" value="HTH_LUXR"/>
    <property type="match status" value="1"/>
</dbReference>
<dbReference type="InterPro" id="IPR035965">
    <property type="entry name" value="PAS-like_dom_sf"/>
</dbReference>
<dbReference type="PANTHER" id="PTHR47429">
    <property type="entry name" value="PROTEIN TWIN LOV 1"/>
    <property type="match status" value="1"/>
</dbReference>
<evidence type="ECO:0000313" key="6">
    <source>
        <dbReference type="EMBL" id="BCT93635.1"/>
    </source>
</evidence>
<dbReference type="PROSITE" id="PS00622">
    <property type="entry name" value="HTH_LUXR_1"/>
    <property type="match status" value="1"/>
</dbReference>
<dbReference type="PRINTS" id="PR00038">
    <property type="entry name" value="HTHLUXR"/>
</dbReference>
<keyword evidence="3" id="KW-0157">Chromophore</keyword>
<dbReference type="Pfam" id="PF13426">
    <property type="entry name" value="PAS_9"/>
    <property type="match status" value="1"/>
</dbReference>
<evidence type="ECO:0000256" key="1">
    <source>
        <dbReference type="ARBA" id="ARBA00022630"/>
    </source>
</evidence>
<dbReference type="InterPro" id="IPR000014">
    <property type="entry name" value="PAS"/>
</dbReference>
<dbReference type="CDD" id="cd00130">
    <property type="entry name" value="PAS"/>
    <property type="match status" value="1"/>
</dbReference>
<proteinExistence type="predicted"/>
<dbReference type="PANTHER" id="PTHR47429:SF2">
    <property type="entry name" value="PROTEIN TWIN LOV 1"/>
    <property type="match status" value="1"/>
</dbReference>
<evidence type="ECO:0000259" key="5">
    <source>
        <dbReference type="PROSITE" id="PS50112"/>
    </source>
</evidence>
<name>A0ABM7Q862_9GAMM</name>
<evidence type="ECO:0008006" key="8">
    <source>
        <dbReference type="Google" id="ProtNLM"/>
    </source>
</evidence>
<evidence type="ECO:0000259" key="4">
    <source>
        <dbReference type="PROSITE" id="PS50043"/>
    </source>
</evidence>
<dbReference type="EMBL" id="AP024545">
    <property type="protein sequence ID" value="BCT93635.1"/>
    <property type="molecule type" value="Genomic_DNA"/>
</dbReference>
<dbReference type="CDD" id="cd06170">
    <property type="entry name" value="LuxR_C_like"/>
    <property type="match status" value="1"/>
</dbReference>
<dbReference type="InterPro" id="IPR000792">
    <property type="entry name" value="Tscrpt_reg_LuxR_C"/>
</dbReference>
<reference evidence="6 7" key="1">
    <citation type="submission" date="2021-03" db="EMBL/GenBank/DDBJ databases">
        <title>Complete Genome Sequences of Two Lysobacter Strains Isolated from Sea Water (Lysobacter caseinilyticus) and Soil (Lysobacter helvus) in South Korea.</title>
        <authorList>
            <person name="Watanabe Y."/>
            <person name="Arakawa K."/>
        </authorList>
    </citation>
    <scope>NUCLEOTIDE SEQUENCE [LARGE SCALE GENOMIC DNA]</scope>
    <source>
        <strain evidence="6 7">KVB24</strain>
    </source>
</reference>
<keyword evidence="1" id="KW-0285">Flavoprotein</keyword>
<dbReference type="Gene3D" id="1.10.10.10">
    <property type="entry name" value="Winged helix-like DNA-binding domain superfamily/Winged helix DNA-binding domain"/>
    <property type="match status" value="1"/>
</dbReference>
<keyword evidence="2" id="KW-0288">FMN</keyword>